<proteinExistence type="predicted"/>
<dbReference type="AlphaFoldDB" id="A0A194VHH0"/>
<evidence type="ECO:0000313" key="1">
    <source>
        <dbReference type="EMBL" id="KUI63584.1"/>
    </source>
</evidence>
<dbReference type="Proteomes" id="UP000078559">
    <property type="component" value="Unassembled WGS sequence"/>
</dbReference>
<reference evidence="1" key="1">
    <citation type="submission" date="2014-12" db="EMBL/GenBank/DDBJ databases">
        <title>Genome Sequence of Valsa Canker Pathogens Uncovers a Specific Adaption of Colonization on Woody Bark.</title>
        <authorList>
            <person name="Yin Z."/>
            <person name="Liu H."/>
            <person name="Gao X."/>
            <person name="Li Z."/>
            <person name="Song N."/>
            <person name="Ke X."/>
            <person name="Dai Q."/>
            <person name="Wu Y."/>
            <person name="Sun Y."/>
            <person name="Xu J.-R."/>
            <person name="Kang Z.K."/>
            <person name="Wang L."/>
            <person name="Huang L."/>
        </authorList>
    </citation>
    <scope>NUCLEOTIDE SEQUENCE [LARGE SCALE GENOMIC DNA]</scope>
    <source>
        <strain evidence="1">03-8</strain>
    </source>
</reference>
<organism evidence="1 2">
    <name type="scientific">Cytospora mali</name>
    <name type="common">Apple Valsa canker fungus</name>
    <name type="synonym">Valsa mali</name>
    <dbReference type="NCBI Taxonomy" id="578113"/>
    <lineage>
        <taxon>Eukaryota</taxon>
        <taxon>Fungi</taxon>
        <taxon>Dikarya</taxon>
        <taxon>Ascomycota</taxon>
        <taxon>Pezizomycotina</taxon>
        <taxon>Sordariomycetes</taxon>
        <taxon>Sordariomycetidae</taxon>
        <taxon>Diaporthales</taxon>
        <taxon>Cytosporaceae</taxon>
        <taxon>Cytospora</taxon>
    </lineage>
</organism>
<gene>
    <name evidence="1" type="ORF">VM1G_10401</name>
</gene>
<name>A0A194VHH0_CYTMA</name>
<sequence>MQYSTTPVYFPIGDDCFAVGSEFWPEPEAADTNHSQLHDFMKSPTSDHDQSLLDNNSIGLLADGNLGDLNSLLNFPTSDCDQSSGLDGMSPEMLLLDDNSMGLLADGDLGDIDSLLADIPEEDAEFYATSFECELPQQESETVDLKAEEQNTGCAQRAMGTAKRPIDLTDDDFPFDTYGMVPDDTQSSEEDNPVTVNHIEALQRATSINTGCRSAAKGEKSLDYHARRTVSPATFGSAQAQDDTVIRSSGRFPRLAGVKRQRLSSAERPPKRRKAFLPAEPAKHEHPLVEEAFVRLEKIIFILDGAQQEFRWDKRSYSWVSGYDTEKEAVEIGWLFEICNCLLISAIVRPDGGSLLVELTWNDSANSFSGIALDGKSISVSHSEIESMHRNPLARQFSALREVKGGKRWSN</sequence>
<evidence type="ECO:0000313" key="2">
    <source>
        <dbReference type="Proteomes" id="UP000078559"/>
    </source>
</evidence>
<keyword evidence="2" id="KW-1185">Reference proteome</keyword>
<protein>
    <submittedName>
        <fullName evidence="1">Uncharacterized protein</fullName>
    </submittedName>
</protein>
<accession>A0A194VHH0</accession>
<dbReference type="EMBL" id="KN796113">
    <property type="protein sequence ID" value="KUI63584.1"/>
    <property type="molecule type" value="Genomic_DNA"/>
</dbReference>